<name>A0A0J5L4D9_PLUGE</name>
<organism evidence="1 2">
    <name type="scientific">Pluralibacter gergoviae</name>
    <name type="common">Enterobacter gergoviae</name>
    <dbReference type="NCBI Taxonomy" id="61647"/>
    <lineage>
        <taxon>Bacteria</taxon>
        <taxon>Pseudomonadati</taxon>
        <taxon>Pseudomonadota</taxon>
        <taxon>Gammaproteobacteria</taxon>
        <taxon>Enterobacterales</taxon>
        <taxon>Enterobacteriaceae</taxon>
        <taxon>Pluralibacter</taxon>
    </lineage>
</organism>
<comment type="caution">
    <text evidence="1">The sequence shown here is derived from an EMBL/GenBank/DDBJ whole genome shotgun (WGS) entry which is preliminary data.</text>
</comment>
<dbReference type="AlphaFoldDB" id="A0A0J5L4D9"/>
<gene>
    <name evidence="1" type="ORF">ABW06_11550</name>
</gene>
<dbReference type="EMBL" id="LDZF01000010">
    <property type="protein sequence ID" value="KMK13660.1"/>
    <property type="molecule type" value="Genomic_DNA"/>
</dbReference>
<dbReference type="Proteomes" id="UP000036196">
    <property type="component" value="Unassembled WGS sequence"/>
</dbReference>
<evidence type="ECO:0000313" key="1">
    <source>
        <dbReference type="EMBL" id="KMK13660.1"/>
    </source>
</evidence>
<evidence type="ECO:0000313" key="2">
    <source>
        <dbReference type="Proteomes" id="UP000036196"/>
    </source>
</evidence>
<proteinExistence type="predicted"/>
<sequence>MNGELPLIKGGNCIGIFTRRSDGYIIGINPRIVGSSSDAISSRCIYASTIQTYGPGIKSKGSPGIVTAGFNIHIIGNDGG</sequence>
<protein>
    <submittedName>
        <fullName evidence="1">Uncharacterized protein</fullName>
    </submittedName>
</protein>
<keyword evidence="2" id="KW-1185">Reference proteome</keyword>
<reference evidence="1 2" key="1">
    <citation type="submission" date="2015-05" db="EMBL/GenBank/DDBJ databases">
        <title>Genome sequences of Pluralibacter gergoviae.</title>
        <authorList>
            <person name="Greninger A.L."/>
            <person name="Miller S."/>
        </authorList>
    </citation>
    <scope>NUCLEOTIDE SEQUENCE [LARGE SCALE GENOMIC DNA]</scope>
    <source>
        <strain evidence="1 2">JS81F13</strain>
    </source>
</reference>
<accession>A0A0J5L4D9</accession>